<dbReference type="PANTHER" id="PTHR30473:SF1">
    <property type="entry name" value="PHOH-LIKE PROTEIN"/>
    <property type="match status" value="1"/>
</dbReference>
<name>A0A1V0DY72_9CAUD</name>
<gene>
    <name evidence="9" type="ORF">vBDshSR5C_47</name>
</gene>
<dbReference type="Proteomes" id="UP000224401">
    <property type="component" value="Segment"/>
</dbReference>
<evidence type="ECO:0000313" key="9">
    <source>
        <dbReference type="EMBL" id="ARB06101.1"/>
    </source>
</evidence>
<evidence type="ECO:0000256" key="7">
    <source>
        <dbReference type="SAM" id="MobiDB-lite"/>
    </source>
</evidence>
<comment type="similarity">
    <text evidence="2">Belongs to the PhoH family.</text>
</comment>
<dbReference type="InterPro" id="IPR051451">
    <property type="entry name" value="PhoH2-like"/>
</dbReference>
<proteinExistence type="inferred from homology"/>
<feature type="region of interest" description="Disordered" evidence="7">
    <location>
        <begin position="1"/>
        <end position="20"/>
    </location>
</feature>
<accession>A0A1V0DY72</accession>
<keyword evidence="10" id="KW-1185">Reference proteome</keyword>
<organism evidence="9 10">
    <name type="scientific">Dinoroseobacter phage vB_DshS-R5C</name>
    <dbReference type="NCBI Taxonomy" id="1965368"/>
    <lineage>
        <taxon>Viruses</taxon>
        <taxon>Duplodnaviria</taxon>
        <taxon>Heunggongvirae</taxon>
        <taxon>Uroviricota</taxon>
        <taxon>Caudoviricetes</taxon>
        <taxon>Nanhaivirus</taxon>
        <taxon>Nanhaivirus D5C</taxon>
    </lineage>
</organism>
<reference evidence="9 10" key="1">
    <citation type="submission" date="2017-02" db="EMBL/GenBank/DDBJ databases">
        <title>A novel roseosiphophage isolated from the oligotrophic South China Sea.</title>
        <authorList>
            <person name="Yang Y."/>
            <person name="Cai L."/>
            <person name="Zhang R."/>
        </authorList>
    </citation>
    <scope>NUCLEOTIDE SEQUENCE [LARGE SCALE GENOMIC DNA]</scope>
</reference>
<dbReference type="InterPro" id="IPR027417">
    <property type="entry name" value="P-loop_NTPase"/>
</dbReference>
<keyword evidence="3" id="KW-0963">Cytoplasm</keyword>
<evidence type="ECO:0000256" key="1">
    <source>
        <dbReference type="ARBA" id="ARBA00004496"/>
    </source>
</evidence>
<dbReference type="EMBL" id="KY606587">
    <property type="protein sequence ID" value="ARB06101.1"/>
    <property type="molecule type" value="Genomic_DNA"/>
</dbReference>
<evidence type="ECO:0000256" key="4">
    <source>
        <dbReference type="ARBA" id="ARBA00022741"/>
    </source>
</evidence>
<comment type="subcellular location">
    <subcellularLocation>
        <location evidence="1">Cytoplasm</location>
    </subcellularLocation>
</comment>
<dbReference type="PANTHER" id="PTHR30473">
    <property type="entry name" value="PROTEIN PHOH"/>
    <property type="match status" value="1"/>
</dbReference>
<protein>
    <recommendedName>
        <fullName evidence="6">PhoH-like protein</fullName>
    </recommendedName>
</protein>
<evidence type="ECO:0000259" key="8">
    <source>
        <dbReference type="Pfam" id="PF02562"/>
    </source>
</evidence>
<dbReference type="OrthoDB" id="8501at10239"/>
<dbReference type="GO" id="GO:0005524">
    <property type="term" value="F:ATP binding"/>
    <property type="evidence" value="ECO:0007669"/>
    <property type="project" value="UniProtKB-KW"/>
</dbReference>
<dbReference type="InterPro" id="IPR003714">
    <property type="entry name" value="PhoH"/>
</dbReference>
<evidence type="ECO:0000256" key="2">
    <source>
        <dbReference type="ARBA" id="ARBA00010393"/>
    </source>
</evidence>
<feature type="domain" description="PhoH-like protein" evidence="8">
    <location>
        <begin position="21"/>
        <end position="225"/>
    </location>
</feature>
<evidence type="ECO:0000256" key="3">
    <source>
        <dbReference type="ARBA" id="ARBA00022490"/>
    </source>
</evidence>
<keyword evidence="5" id="KW-0067">ATP-binding</keyword>
<dbReference type="SUPFAM" id="SSF52540">
    <property type="entry name" value="P-loop containing nucleoside triphosphate hydrolases"/>
    <property type="match status" value="1"/>
</dbReference>
<dbReference type="Pfam" id="PF02562">
    <property type="entry name" value="PhoH"/>
    <property type="match status" value="1"/>
</dbReference>
<evidence type="ECO:0000313" key="10">
    <source>
        <dbReference type="Proteomes" id="UP000224401"/>
    </source>
</evidence>
<sequence>MGSNSMRKQRQAERNWKPPQIETLTQKQASYVAQLAKNDCVVATGPAGTGKTYVACAHAGQALFNKDIHNIVLTRPNVGVAGKTMGFLPGDAKRKMAPWARPLVEAFKHHMGAKKHEEATNQGKIKIEALEHIRGLTFDDAVMIIDEAQNTTPEEMKAFLTRIGENSQVIICGDDRQSDLHPTENGLAWVMRAIEQGLVRGIGRTKFTHADTVRSEMCRMWAEAFDALEDEDADPKAGVNRFLVAASS</sequence>
<keyword evidence="4" id="KW-0547">Nucleotide-binding</keyword>
<evidence type="ECO:0000256" key="5">
    <source>
        <dbReference type="ARBA" id="ARBA00022840"/>
    </source>
</evidence>
<evidence type="ECO:0000256" key="6">
    <source>
        <dbReference type="ARBA" id="ARBA00039970"/>
    </source>
</evidence>
<dbReference type="Gene3D" id="3.40.50.300">
    <property type="entry name" value="P-loop containing nucleotide triphosphate hydrolases"/>
    <property type="match status" value="1"/>
</dbReference>